<dbReference type="GO" id="GO:0016787">
    <property type="term" value="F:hydrolase activity"/>
    <property type="evidence" value="ECO:0007669"/>
    <property type="project" value="UniProtKB-KW"/>
</dbReference>
<proteinExistence type="predicted"/>
<dbReference type="InterPro" id="IPR001254">
    <property type="entry name" value="Trypsin_dom"/>
</dbReference>
<dbReference type="InterPro" id="IPR043504">
    <property type="entry name" value="Peptidase_S1_PA_chymotrypsin"/>
</dbReference>
<gene>
    <name evidence="3" type="ORF">ACFOY2_18130</name>
</gene>
<evidence type="ECO:0000313" key="3">
    <source>
        <dbReference type="EMBL" id="MFC4009157.1"/>
    </source>
</evidence>
<accession>A0ABV8G906</accession>
<name>A0ABV8G906_9ACTN</name>
<protein>
    <submittedName>
        <fullName evidence="3">Trypsin-like serine protease</fullName>
        <ecNumber evidence="3">3.4.21.-</ecNumber>
    </submittedName>
</protein>
<organism evidence="3 4">
    <name type="scientific">Nonomuraea purpurea</name>
    <dbReference type="NCBI Taxonomy" id="1849276"/>
    <lineage>
        <taxon>Bacteria</taxon>
        <taxon>Bacillati</taxon>
        <taxon>Actinomycetota</taxon>
        <taxon>Actinomycetes</taxon>
        <taxon>Streptosporangiales</taxon>
        <taxon>Streptosporangiaceae</taxon>
        <taxon>Nonomuraea</taxon>
    </lineage>
</organism>
<evidence type="ECO:0000256" key="1">
    <source>
        <dbReference type="SAM" id="SignalP"/>
    </source>
</evidence>
<dbReference type="EMBL" id="JBHSBI010000008">
    <property type="protein sequence ID" value="MFC4009157.1"/>
    <property type="molecule type" value="Genomic_DNA"/>
</dbReference>
<dbReference type="SUPFAM" id="SSF50494">
    <property type="entry name" value="Trypsin-like serine proteases"/>
    <property type="match status" value="1"/>
</dbReference>
<dbReference type="EC" id="3.4.21.-" evidence="3"/>
<dbReference type="Pfam" id="PF00089">
    <property type="entry name" value="Trypsin"/>
    <property type="match status" value="1"/>
</dbReference>
<comment type="caution">
    <text evidence="3">The sequence shown here is derived from an EMBL/GenBank/DDBJ whole genome shotgun (WGS) entry which is preliminary data.</text>
</comment>
<feature type="chain" id="PRO_5046202249" evidence="1">
    <location>
        <begin position="28"/>
        <end position="219"/>
    </location>
</feature>
<feature type="signal peptide" evidence="1">
    <location>
        <begin position="1"/>
        <end position="27"/>
    </location>
</feature>
<dbReference type="RefSeq" id="WP_379529216.1">
    <property type="nucleotide sequence ID" value="NZ_JBHSBI010000008.1"/>
</dbReference>
<keyword evidence="1" id="KW-0732">Signal</keyword>
<dbReference type="Proteomes" id="UP001595851">
    <property type="component" value="Unassembled WGS sequence"/>
</dbReference>
<dbReference type="Gene3D" id="2.40.10.10">
    <property type="entry name" value="Trypsin-like serine proteases"/>
    <property type="match status" value="1"/>
</dbReference>
<dbReference type="InterPro" id="IPR009003">
    <property type="entry name" value="Peptidase_S1_PA"/>
</dbReference>
<evidence type="ECO:0000259" key="2">
    <source>
        <dbReference type="Pfam" id="PF00089"/>
    </source>
</evidence>
<evidence type="ECO:0000313" key="4">
    <source>
        <dbReference type="Proteomes" id="UP001595851"/>
    </source>
</evidence>
<sequence>MRRKLPASLVAVVVALPITAFNVPALAATSTQSEAEAEDLALIAEQRGITLEEAQALFGWQEQFVEIAKLRYYRHGTSGSNYTNVTRRDSIPYRYGDATWYSRGAYTPSPTFYYNWDMARDVTSVKRPILDQNICRFGRTTGRNCSTPVWVTDVCARDYCDLVATTGHTAENGDSGGPWFLNTTAYGVHKGWKEIADKRRSIFTEAANFPYMDVSVLTR</sequence>
<keyword evidence="4" id="KW-1185">Reference proteome</keyword>
<feature type="domain" description="Peptidase S1" evidence="2">
    <location>
        <begin position="147"/>
        <end position="209"/>
    </location>
</feature>
<reference evidence="4" key="1">
    <citation type="journal article" date="2019" name="Int. J. Syst. Evol. Microbiol.">
        <title>The Global Catalogue of Microorganisms (GCM) 10K type strain sequencing project: providing services to taxonomists for standard genome sequencing and annotation.</title>
        <authorList>
            <consortium name="The Broad Institute Genomics Platform"/>
            <consortium name="The Broad Institute Genome Sequencing Center for Infectious Disease"/>
            <person name="Wu L."/>
            <person name="Ma J."/>
        </authorList>
    </citation>
    <scope>NUCLEOTIDE SEQUENCE [LARGE SCALE GENOMIC DNA]</scope>
    <source>
        <strain evidence="4">TBRC 1276</strain>
    </source>
</reference>
<keyword evidence="3" id="KW-0378">Hydrolase</keyword>